<dbReference type="GO" id="GO:0016747">
    <property type="term" value="F:acyltransferase activity, transferring groups other than amino-acyl groups"/>
    <property type="evidence" value="ECO:0007669"/>
    <property type="project" value="InterPro"/>
</dbReference>
<dbReference type="Proteomes" id="UP000288490">
    <property type="component" value="Unassembled WGS sequence"/>
</dbReference>
<dbReference type="CDD" id="cd04301">
    <property type="entry name" value="NAT_SF"/>
    <property type="match status" value="1"/>
</dbReference>
<evidence type="ECO:0000256" key="1">
    <source>
        <dbReference type="ARBA" id="ARBA00022679"/>
    </source>
</evidence>
<dbReference type="PANTHER" id="PTHR43420:SF52">
    <property type="entry name" value="N-ACETYLTRANSFERASE YODP"/>
    <property type="match status" value="1"/>
</dbReference>
<keyword evidence="5" id="KW-1185">Reference proteome</keyword>
<accession>A0A429ZK35</accession>
<dbReference type="PANTHER" id="PTHR43420">
    <property type="entry name" value="ACETYLTRANSFERASE"/>
    <property type="match status" value="1"/>
</dbReference>
<comment type="caution">
    <text evidence="4">The sequence shown here is derived from an EMBL/GenBank/DDBJ whole genome shotgun (WGS) entry which is preliminary data.</text>
</comment>
<dbReference type="Pfam" id="PF00583">
    <property type="entry name" value="Acetyltransf_1"/>
    <property type="match status" value="1"/>
</dbReference>
<dbReference type="InterPro" id="IPR000182">
    <property type="entry name" value="GNAT_dom"/>
</dbReference>
<evidence type="ECO:0000256" key="2">
    <source>
        <dbReference type="ARBA" id="ARBA00023315"/>
    </source>
</evidence>
<keyword evidence="1" id="KW-0808">Transferase</keyword>
<protein>
    <recommendedName>
        <fullName evidence="3">N-acetyltransferase domain-containing protein</fullName>
    </recommendedName>
</protein>
<dbReference type="RefSeq" id="WP_125957678.1">
    <property type="nucleotide sequence ID" value="NZ_JAQEJV010000005.1"/>
</dbReference>
<keyword evidence="2" id="KW-0012">Acyltransferase</keyword>
<dbReference type="SUPFAM" id="SSF55729">
    <property type="entry name" value="Acyl-CoA N-acyltransferases (Nat)"/>
    <property type="match status" value="1"/>
</dbReference>
<name>A0A429ZK35_9ENTE</name>
<reference evidence="4 5" key="1">
    <citation type="submission" date="2017-05" db="EMBL/GenBank/DDBJ databases">
        <title>Vagococcus spp. assemblies.</title>
        <authorList>
            <person name="Gulvik C.A."/>
        </authorList>
    </citation>
    <scope>NUCLEOTIDE SEQUENCE [LARGE SCALE GENOMIC DNA]</scope>
    <source>
        <strain evidence="4 5">SS1994</strain>
    </source>
</reference>
<evidence type="ECO:0000313" key="4">
    <source>
        <dbReference type="EMBL" id="RST94058.1"/>
    </source>
</evidence>
<feature type="domain" description="N-acetyltransferase" evidence="3">
    <location>
        <begin position="1"/>
        <end position="145"/>
    </location>
</feature>
<dbReference type="InterPro" id="IPR050680">
    <property type="entry name" value="YpeA/RimI_acetyltransf"/>
</dbReference>
<dbReference type="InterPro" id="IPR016181">
    <property type="entry name" value="Acyl_CoA_acyltransferase"/>
</dbReference>
<dbReference type="AlphaFoldDB" id="A0A429ZK35"/>
<dbReference type="EMBL" id="NGJT01000010">
    <property type="protein sequence ID" value="RST94058.1"/>
    <property type="molecule type" value="Genomic_DNA"/>
</dbReference>
<evidence type="ECO:0000313" key="5">
    <source>
        <dbReference type="Proteomes" id="UP000288490"/>
    </source>
</evidence>
<dbReference type="PROSITE" id="PS51186">
    <property type="entry name" value="GNAT"/>
    <property type="match status" value="1"/>
</dbReference>
<sequence>MIRKINLTDANAICQINTEDLGYAFPIEQTKHQIERIINDTEHYYLIGYEDSSTKKIVGYLHAEVYRTTYFETLLNVLGLAVLGDYQRQGIGKQLMLELEHEAKLRNITAIRLNSGEERKEAHLFYESLGYISKKNQKQFMKNIE</sequence>
<dbReference type="OrthoDB" id="9797826at2"/>
<evidence type="ECO:0000259" key="3">
    <source>
        <dbReference type="PROSITE" id="PS51186"/>
    </source>
</evidence>
<proteinExistence type="predicted"/>
<gene>
    <name evidence="4" type="ORF">CBF36_06675</name>
</gene>
<organism evidence="4 5">
    <name type="scientific">Vagococcus bubulae</name>
    <dbReference type="NCBI Taxonomy" id="1977868"/>
    <lineage>
        <taxon>Bacteria</taxon>
        <taxon>Bacillati</taxon>
        <taxon>Bacillota</taxon>
        <taxon>Bacilli</taxon>
        <taxon>Lactobacillales</taxon>
        <taxon>Enterococcaceae</taxon>
        <taxon>Vagococcus</taxon>
    </lineage>
</organism>
<dbReference type="Gene3D" id="3.40.630.30">
    <property type="match status" value="1"/>
</dbReference>